<gene>
    <name evidence="1" type="ORF">GGX14DRAFT_575448</name>
</gene>
<sequence length="100" mass="10680">MAPPRDERIFDSPAYLSAPACGVSAPQTYNKCLFRPTRPPCTSSAGACRCTVGGLVHPAVSTTTRSDAHEIVEDYSDLVGGEDEAVLESKVADFKERAFS</sequence>
<proteinExistence type="predicted"/>
<dbReference type="Proteomes" id="UP001219525">
    <property type="component" value="Unassembled WGS sequence"/>
</dbReference>
<dbReference type="EMBL" id="JARJCW010000089">
    <property type="protein sequence ID" value="KAJ7195659.1"/>
    <property type="molecule type" value="Genomic_DNA"/>
</dbReference>
<evidence type="ECO:0000313" key="1">
    <source>
        <dbReference type="EMBL" id="KAJ7195659.1"/>
    </source>
</evidence>
<protein>
    <submittedName>
        <fullName evidence="1">Uncharacterized protein</fullName>
    </submittedName>
</protein>
<comment type="caution">
    <text evidence="1">The sequence shown here is derived from an EMBL/GenBank/DDBJ whole genome shotgun (WGS) entry which is preliminary data.</text>
</comment>
<reference evidence="1" key="1">
    <citation type="submission" date="2023-03" db="EMBL/GenBank/DDBJ databases">
        <title>Massive genome expansion in bonnet fungi (Mycena s.s.) driven by repeated elements and novel gene families across ecological guilds.</title>
        <authorList>
            <consortium name="Lawrence Berkeley National Laboratory"/>
            <person name="Harder C.B."/>
            <person name="Miyauchi S."/>
            <person name="Viragh M."/>
            <person name="Kuo A."/>
            <person name="Thoen E."/>
            <person name="Andreopoulos B."/>
            <person name="Lu D."/>
            <person name="Skrede I."/>
            <person name="Drula E."/>
            <person name="Henrissat B."/>
            <person name="Morin E."/>
            <person name="Kohler A."/>
            <person name="Barry K."/>
            <person name="LaButti K."/>
            <person name="Morin E."/>
            <person name="Salamov A."/>
            <person name="Lipzen A."/>
            <person name="Mereny Z."/>
            <person name="Hegedus B."/>
            <person name="Baldrian P."/>
            <person name="Stursova M."/>
            <person name="Weitz H."/>
            <person name="Taylor A."/>
            <person name="Grigoriev I.V."/>
            <person name="Nagy L.G."/>
            <person name="Martin F."/>
            <person name="Kauserud H."/>
        </authorList>
    </citation>
    <scope>NUCLEOTIDE SEQUENCE</scope>
    <source>
        <strain evidence="1">9144</strain>
    </source>
</reference>
<organism evidence="1 2">
    <name type="scientific">Mycena pura</name>
    <dbReference type="NCBI Taxonomy" id="153505"/>
    <lineage>
        <taxon>Eukaryota</taxon>
        <taxon>Fungi</taxon>
        <taxon>Dikarya</taxon>
        <taxon>Basidiomycota</taxon>
        <taxon>Agaricomycotina</taxon>
        <taxon>Agaricomycetes</taxon>
        <taxon>Agaricomycetidae</taxon>
        <taxon>Agaricales</taxon>
        <taxon>Marasmiineae</taxon>
        <taxon>Mycenaceae</taxon>
        <taxon>Mycena</taxon>
    </lineage>
</organism>
<accession>A0AAD6UVA1</accession>
<keyword evidence="2" id="KW-1185">Reference proteome</keyword>
<name>A0AAD6UVA1_9AGAR</name>
<dbReference type="AlphaFoldDB" id="A0AAD6UVA1"/>
<evidence type="ECO:0000313" key="2">
    <source>
        <dbReference type="Proteomes" id="UP001219525"/>
    </source>
</evidence>